<evidence type="ECO:0000313" key="2">
    <source>
        <dbReference type="EMBL" id="TLU61681.1"/>
    </source>
</evidence>
<dbReference type="RefSeq" id="WP_138320857.1">
    <property type="nucleotide sequence ID" value="NZ_VCBC01000015.1"/>
</dbReference>
<gene>
    <name evidence="2" type="ORF">FE810_14335</name>
</gene>
<sequence length="106" mass="11736">MKRRITRLSIHQNALMAGILMATAMLPFLIPMILLSNMAPEVANQSHAMPGFSGWALLILPLIYFVFTYISAAIMCFIYNLLSPMIGGFEVEIESLDATTKLNTKA</sequence>
<protein>
    <recommendedName>
        <fullName evidence="4">DUF3566 domain-containing protein</fullName>
    </recommendedName>
</protein>
<keyword evidence="1" id="KW-1133">Transmembrane helix</keyword>
<keyword evidence="3" id="KW-1185">Reference proteome</keyword>
<organism evidence="2 3">
    <name type="scientific">Thalassotalea litorea</name>
    <dbReference type="NCBI Taxonomy" id="2020715"/>
    <lineage>
        <taxon>Bacteria</taxon>
        <taxon>Pseudomonadati</taxon>
        <taxon>Pseudomonadota</taxon>
        <taxon>Gammaproteobacteria</taxon>
        <taxon>Alteromonadales</taxon>
        <taxon>Colwelliaceae</taxon>
        <taxon>Thalassotalea</taxon>
    </lineage>
</organism>
<keyword evidence="1" id="KW-0472">Membrane</keyword>
<dbReference type="AlphaFoldDB" id="A0A5R9IDL3"/>
<dbReference type="Proteomes" id="UP000307790">
    <property type="component" value="Unassembled WGS sequence"/>
</dbReference>
<keyword evidence="1" id="KW-0812">Transmembrane</keyword>
<evidence type="ECO:0008006" key="4">
    <source>
        <dbReference type="Google" id="ProtNLM"/>
    </source>
</evidence>
<name>A0A5R9IDL3_9GAMM</name>
<dbReference type="EMBL" id="VCBC01000015">
    <property type="protein sequence ID" value="TLU61681.1"/>
    <property type="molecule type" value="Genomic_DNA"/>
</dbReference>
<accession>A0A5R9IDL3</accession>
<evidence type="ECO:0000256" key="1">
    <source>
        <dbReference type="SAM" id="Phobius"/>
    </source>
</evidence>
<feature type="transmembrane region" description="Helical" evidence="1">
    <location>
        <begin position="55"/>
        <end position="82"/>
    </location>
</feature>
<evidence type="ECO:0000313" key="3">
    <source>
        <dbReference type="Proteomes" id="UP000307790"/>
    </source>
</evidence>
<dbReference type="OrthoDB" id="7041796at2"/>
<proteinExistence type="predicted"/>
<comment type="caution">
    <text evidence="2">The sequence shown here is derived from an EMBL/GenBank/DDBJ whole genome shotgun (WGS) entry which is preliminary data.</text>
</comment>
<feature type="transmembrane region" description="Helical" evidence="1">
    <location>
        <begin position="12"/>
        <end position="35"/>
    </location>
</feature>
<reference evidence="2 3" key="1">
    <citation type="submission" date="2019-05" db="EMBL/GenBank/DDBJ databases">
        <title>Genome sequences of Thalassotalea litorea 1K03283.</title>
        <authorList>
            <person name="Zhang D."/>
        </authorList>
    </citation>
    <scope>NUCLEOTIDE SEQUENCE [LARGE SCALE GENOMIC DNA]</scope>
    <source>
        <strain evidence="2 3">MCCC 1K03283</strain>
    </source>
</reference>